<dbReference type="EMBL" id="LXQA010010891">
    <property type="protein sequence ID" value="MCH86756.1"/>
    <property type="molecule type" value="Genomic_DNA"/>
</dbReference>
<protein>
    <submittedName>
        <fullName evidence="1">Uncharacterized protein</fullName>
    </submittedName>
</protein>
<feature type="non-terminal residue" evidence="1">
    <location>
        <position position="1"/>
    </location>
</feature>
<dbReference type="Proteomes" id="UP000265520">
    <property type="component" value="Unassembled WGS sequence"/>
</dbReference>
<proteinExistence type="predicted"/>
<gene>
    <name evidence="1" type="ORF">A2U01_0007616</name>
</gene>
<evidence type="ECO:0000313" key="2">
    <source>
        <dbReference type="Proteomes" id="UP000265520"/>
    </source>
</evidence>
<comment type="caution">
    <text evidence="1">The sequence shown here is derived from an EMBL/GenBank/DDBJ whole genome shotgun (WGS) entry which is preliminary data.</text>
</comment>
<dbReference type="AlphaFoldDB" id="A0A392MGX3"/>
<accession>A0A392MGX3</accession>
<sequence>CYGFAKWSVRIEQELFPVQSLFKNSTKQQVPAVFVFDDSNVLGNNCCYFLESLFDTHDAGGFDSHICASDAVR</sequence>
<organism evidence="1 2">
    <name type="scientific">Trifolium medium</name>
    <dbReference type="NCBI Taxonomy" id="97028"/>
    <lineage>
        <taxon>Eukaryota</taxon>
        <taxon>Viridiplantae</taxon>
        <taxon>Streptophyta</taxon>
        <taxon>Embryophyta</taxon>
        <taxon>Tracheophyta</taxon>
        <taxon>Spermatophyta</taxon>
        <taxon>Magnoliopsida</taxon>
        <taxon>eudicotyledons</taxon>
        <taxon>Gunneridae</taxon>
        <taxon>Pentapetalae</taxon>
        <taxon>rosids</taxon>
        <taxon>fabids</taxon>
        <taxon>Fabales</taxon>
        <taxon>Fabaceae</taxon>
        <taxon>Papilionoideae</taxon>
        <taxon>50 kb inversion clade</taxon>
        <taxon>NPAAA clade</taxon>
        <taxon>Hologalegina</taxon>
        <taxon>IRL clade</taxon>
        <taxon>Trifolieae</taxon>
        <taxon>Trifolium</taxon>
    </lineage>
</organism>
<name>A0A392MGX3_9FABA</name>
<keyword evidence="2" id="KW-1185">Reference proteome</keyword>
<evidence type="ECO:0000313" key="1">
    <source>
        <dbReference type="EMBL" id="MCH86756.1"/>
    </source>
</evidence>
<reference evidence="1 2" key="1">
    <citation type="journal article" date="2018" name="Front. Plant Sci.">
        <title>Red Clover (Trifolium pratense) and Zigzag Clover (T. medium) - A Picture of Genomic Similarities and Differences.</title>
        <authorList>
            <person name="Dluhosova J."/>
            <person name="Istvanek J."/>
            <person name="Nedelnik J."/>
            <person name="Repkova J."/>
        </authorList>
    </citation>
    <scope>NUCLEOTIDE SEQUENCE [LARGE SCALE GENOMIC DNA]</scope>
    <source>
        <strain evidence="2">cv. 10/8</strain>
        <tissue evidence="1">Leaf</tissue>
    </source>
</reference>